<dbReference type="InterPro" id="IPR022742">
    <property type="entry name" value="Hydrolase_4"/>
</dbReference>
<keyword evidence="1" id="KW-0732">Signal</keyword>
<organism evidence="3 4">
    <name type="scientific">Chitinophaga lutea</name>
    <dbReference type="NCBI Taxonomy" id="2488634"/>
    <lineage>
        <taxon>Bacteria</taxon>
        <taxon>Pseudomonadati</taxon>
        <taxon>Bacteroidota</taxon>
        <taxon>Chitinophagia</taxon>
        <taxon>Chitinophagales</taxon>
        <taxon>Chitinophagaceae</taxon>
        <taxon>Chitinophaga</taxon>
    </lineage>
</organism>
<dbReference type="OrthoDB" id="9814760at2"/>
<gene>
    <name evidence="3" type="ORF">EGT74_26855</name>
</gene>
<evidence type="ECO:0000313" key="4">
    <source>
        <dbReference type="Proteomes" id="UP000278351"/>
    </source>
</evidence>
<dbReference type="AlphaFoldDB" id="A0A3N4PBF4"/>
<protein>
    <submittedName>
        <fullName evidence="3">Alpha/beta hydrolase</fullName>
    </submittedName>
</protein>
<dbReference type="RefSeq" id="WP_123849623.1">
    <property type="nucleotide sequence ID" value="NZ_RPDH01000003.1"/>
</dbReference>
<dbReference type="Gene3D" id="3.40.50.1820">
    <property type="entry name" value="alpha/beta hydrolase"/>
    <property type="match status" value="1"/>
</dbReference>
<dbReference type="EMBL" id="RPDH01000003">
    <property type="protein sequence ID" value="RPE05973.1"/>
    <property type="molecule type" value="Genomic_DNA"/>
</dbReference>
<comment type="caution">
    <text evidence="3">The sequence shown here is derived from an EMBL/GenBank/DDBJ whole genome shotgun (WGS) entry which is preliminary data.</text>
</comment>
<evidence type="ECO:0000313" key="3">
    <source>
        <dbReference type="EMBL" id="RPE05973.1"/>
    </source>
</evidence>
<sequence length="245" mass="27429">MQSCRFFLLAFVIFNCLTASAQLQKTVPVTDSLYDAARRRPIPLLIYGAGQTDKLRPAIISHGYGGGYGAYAFIAEYLVANGYYVISIQHDLPGDTAMPTAGKPYEVRMPFWKRGAESILFVINDLKEKQPGLDYKNMLLIGHSNGGDMSMLFAREHPQLVANVISLDNRRMPFPRASRPRILSLRSSDQPADSGVIPGATELARYRMQVVKLPATRHNDMWDGATDAQKMEMLGYIRTFLHLKD</sequence>
<accession>A0A3N4PBF4</accession>
<feature type="domain" description="Serine aminopeptidase S33" evidence="2">
    <location>
        <begin position="59"/>
        <end position="165"/>
    </location>
</feature>
<dbReference type="InterPro" id="IPR029058">
    <property type="entry name" value="AB_hydrolase_fold"/>
</dbReference>
<dbReference type="Proteomes" id="UP000278351">
    <property type="component" value="Unassembled WGS sequence"/>
</dbReference>
<feature type="chain" id="PRO_5017995714" evidence="1">
    <location>
        <begin position="22"/>
        <end position="245"/>
    </location>
</feature>
<reference evidence="3 4" key="1">
    <citation type="submission" date="2018-11" db="EMBL/GenBank/DDBJ databases">
        <title>Chitinophaga lutea sp.nov., isolate from arsenic contaminated soil.</title>
        <authorList>
            <person name="Zong Y."/>
        </authorList>
    </citation>
    <scope>NUCLEOTIDE SEQUENCE [LARGE SCALE GENOMIC DNA]</scope>
    <source>
        <strain evidence="3 4">ZY74</strain>
    </source>
</reference>
<evidence type="ECO:0000259" key="2">
    <source>
        <dbReference type="Pfam" id="PF12146"/>
    </source>
</evidence>
<name>A0A3N4PBF4_9BACT</name>
<dbReference type="GO" id="GO:0016787">
    <property type="term" value="F:hydrolase activity"/>
    <property type="evidence" value="ECO:0007669"/>
    <property type="project" value="UniProtKB-KW"/>
</dbReference>
<feature type="signal peptide" evidence="1">
    <location>
        <begin position="1"/>
        <end position="21"/>
    </location>
</feature>
<keyword evidence="4" id="KW-1185">Reference proteome</keyword>
<evidence type="ECO:0000256" key="1">
    <source>
        <dbReference type="SAM" id="SignalP"/>
    </source>
</evidence>
<dbReference type="Pfam" id="PF12146">
    <property type="entry name" value="Hydrolase_4"/>
    <property type="match status" value="1"/>
</dbReference>
<proteinExistence type="predicted"/>
<keyword evidence="3" id="KW-0378">Hydrolase</keyword>
<dbReference type="SUPFAM" id="SSF53474">
    <property type="entry name" value="alpha/beta-Hydrolases"/>
    <property type="match status" value="1"/>
</dbReference>